<evidence type="ECO:0000313" key="1">
    <source>
        <dbReference type="EMBL" id="MFH7519106.1"/>
    </source>
</evidence>
<accession>A0ABW7NW07</accession>
<dbReference type="RefSeq" id="WP_395577859.1">
    <property type="nucleotide sequence ID" value="NZ_JAVCQK010000366.1"/>
</dbReference>
<keyword evidence="2" id="KW-1185">Reference proteome</keyword>
<organism evidence="1 2">
    <name type="scientific">Pseudomonas syringae pv. tagetis</name>
    <dbReference type="NCBI Taxonomy" id="129140"/>
    <lineage>
        <taxon>Bacteria</taxon>
        <taxon>Pseudomonadati</taxon>
        <taxon>Pseudomonadota</taxon>
        <taxon>Gammaproteobacteria</taxon>
        <taxon>Pseudomonadales</taxon>
        <taxon>Pseudomonadaceae</taxon>
        <taxon>Pseudomonas</taxon>
    </lineage>
</organism>
<protein>
    <recommendedName>
        <fullName evidence="3">ECF transporter S component</fullName>
    </recommendedName>
</protein>
<sequence>PQTPFGVGAVYALVIKIFPLRLFGAITGSTTDFFAAYHRLGKLIFAFGVDAGSRAVQLLYENLIGIPALALVMRVYGAWGPLEWSRR</sequence>
<name>A0ABW7NW07_9PSED</name>
<evidence type="ECO:0008006" key="3">
    <source>
        <dbReference type="Google" id="ProtNLM"/>
    </source>
</evidence>
<evidence type="ECO:0000313" key="2">
    <source>
        <dbReference type="Proteomes" id="UP001610657"/>
    </source>
</evidence>
<dbReference type="EMBL" id="JAVCQK010000366">
    <property type="protein sequence ID" value="MFH7519106.1"/>
    <property type="molecule type" value="Genomic_DNA"/>
</dbReference>
<comment type="caution">
    <text evidence="1">The sequence shown here is derived from an EMBL/GenBank/DDBJ whole genome shotgun (WGS) entry which is preliminary data.</text>
</comment>
<dbReference type="Proteomes" id="UP001610657">
    <property type="component" value="Unassembled WGS sequence"/>
</dbReference>
<gene>
    <name evidence="1" type="ORF">RA271_28700</name>
</gene>
<reference evidence="1 2" key="1">
    <citation type="submission" date="2023-08" db="EMBL/GenBank/DDBJ databases">
        <title>Genomic and mutational analysis of Pseudomonas syringae pv. tagetis EB037 pathogenicity on sunflower.</title>
        <authorList>
            <person name="Maul J.E."/>
        </authorList>
    </citation>
    <scope>NUCLEOTIDE SEQUENCE [LARGE SCALE GENOMIC DNA]</scope>
    <source>
        <strain evidence="1 2">EB037_T1</strain>
    </source>
</reference>
<proteinExistence type="predicted"/>
<feature type="non-terminal residue" evidence="1">
    <location>
        <position position="1"/>
    </location>
</feature>
<feature type="non-terminal residue" evidence="1">
    <location>
        <position position="87"/>
    </location>
</feature>